<dbReference type="AlphaFoldDB" id="A0A146L0G4"/>
<reference evidence="4" key="1">
    <citation type="journal article" date="2016" name="Gigascience">
        <title>De novo construction of an expanded transcriptome assembly for the western tarnished plant bug, Lygus hesperus.</title>
        <authorList>
            <person name="Tassone E.E."/>
            <person name="Geib S.M."/>
            <person name="Hall B."/>
            <person name="Fabrick J.A."/>
            <person name="Brent C.S."/>
            <person name="Hull J.J."/>
        </authorList>
    </citation>
    <scope>NUCLEOTIDE SEQUENCE</scope>
</reference>
<comment type="similarity">
    <text evidence="1">Belongs to the peptidase A1 family.</text>
</comment>
<dbReference type="CDD" id="cd05471">
    <property type="entry name" value="pepsin_like"/>
    <property type="match status" value="1"/>
</dbReference>
<dbReference type="PANTHER" id="PTHR47966">
    <property type="entry name" value="BETA-SITE APP-CLEAVING ENZYME, ISOFORM A-RELATED"/>
    <property type="match status" value="1"/>
</dbReference>
<sequence>MHFFSGAALVVALVSTIDALITSHIRIPIEQKLRRHNRRPWSLGVGNETLTNVLEVAYVGPVYVGTPPQKFMLDFDTGSGDTWMPSKYCNKENEGCKAVMEKHLVNSYDHKASSTYIPNGNQVNVTYGLGYMRGVESIDTLSIGGLKIANQPFVEANEFDAQSVDEGIAGLVGISWQGDMKMPFMNLFEQHKLPALFSFYMNK</sequence>
<feature type="chain" id="PRO_5007526997" evidence="2">
    <location>
        <begin position="20"/>
        <end position="203"/>
    </location>
</feature>
<dbReference type="Gene3D" id="2.40.70.10">
    <property type="entry name" value="Acid Proteases"/>
    <property type="match status" value="1"/>
</dbReference>
<dbReference type="GO" id="GO:0006508">
    <property type="term" value="P:proteolysis"/>
    <property type="evidence" value="ECO:0007669"/>
    <property type="project" value="UniProtKB-KW"/>
</dbReference>
<dbReference type="InterPro" id="IPR021109">
    <property type="entry name" value="Peptidase_aspartic_dom_sf"/>
</dbReference>
<evidence type="ECO:0000259" key="3">
    <source>
        <dbReference type="PROSITE" id="PS51767"/>
    </source>
</evidence>
<feature type="domain" description="Peptidase A1" evidence="3">
    <location>
        <begin position="58"/>
        <end position="203"/>
    </location>
</feature>
<feature type="signal peptide" evidence="2">
    <location>
        <begin position="1"/>
        <end position="19"/>
    </location>
</feature>
<dbReference type="FunFam" id="2.40.70.10:FF:000008">
    <property type="entry name" value="Cathepsin D"/>
    <property type="match status" value="1"/>
</dbReference>
<dbReference type="EMBL" id="GDHC01018219">
    <property type="protein sequence ID" value="JAQ00410.1"/>
    <property type="molecule type" value="Transcribed_RNA"/>
</dbReference>
<dbReference type="Pfam" id="PF00026">
    <property type="entry name" value="Asp"/>
    <property type="match status" value="1"/>
</dbReference>
<dbReference type="InterPro" id="IPR034164">
    <property type="entry name" value="Pepsin-like_dom"/>
</dbReference>
<gene>
    <name evidence="4" type="primary">AAEL006169_11</name>
    <name evidence="4" type="ORF">g.53231</name>
</gene>
<dbReference type="GO" id="GO:0004190">
    <property type="term" value="F:aspartic-type endopeptidase activity"/>
    <property type="evidence" value="ECO:0007669"/>
    <property type="project" value="InterPro"/>
</dbReference>
<proteinExistence type="inferred from homology"/>
<evidence type="ECO:0000313" key="4">
    <source>
        <dbReference type="EMBL" id="JAQ00410.1"/>
    </source>
</evidence>
<dbReference type="SUPFAM" id="SSF50630">
    <property type="entry name" value="Acid proteases"/>
    <property type="match status" value="1"/>
</dbReference>
<accession>A0A146L0G4</accession>
<keyword evidence="4" id="KW-0378">Hydrolase</keyword>
<evidence type="ECO:0000256" key="2">
    <source>
        <dbReference type="SAM" id="SignalP"/>
    </source>
</evidence>
<name>A0A146L0G4_LYGHE</name>
<organism evidence="4">
    <name type="scientific">Lygus hesperus</name>
    <name type="common">Western plant bug</name>
    <dbReference type="NCBI Taxonomy" id="30085"/>
    <lineage>
        <taxon>Eukaryota</taxon>
        <taxon>Metazoa</taxon>
        <taxon>Ecdysozoa</taxon>
        <taxon>Arthropoda</taxon>
        <taxon>Hexapoda</taxon>
        <taxon>Insecta</taxon>
        <taxon>Pterygota</taxon>
        <taxon>Neoptera</taxon>
        <taxon>Paraneoptera</taxon>
        <taxon>Hemiptera</taxon>
        <taxon>Heteroptera</taxon>
        <taxon>Panheteroptera</taxon>
        <taxon>Cimicomorpha</taxon>
        <taxon>Miridae</taxon>
        <taxon>Mirini</taxon>
        <taxon>Lygus</taxon>
    </lineage>
</organism>
<dbReference type="PANTHER" id="PTHR47966:SF51">
    <property type="entry name" value="BETA-SITE APP-CLEAVING ENZYME, ISOFORM A-RELATED"/>
    <property type="match status" value="1"/>
</dbReference>
<dbReference type="InterPro" id="IPR033121">
    <property type="entry name" value="PEPTIDASE_A1"/>
</dbReference>
<dbReference type="PROSITE" id="PS51767">
    <property type="entry name" value="PEPTIDASE_A1"/>
    <property type="match status" value="1"/>
</dbReference>
<protein>
    <submittedName>
        <fullName evidence="4">Lysosomal aspartic protease</fullName>
    </submittedName>
</protein>
<evidence type="ECO:0000256" key="1">
    <source>
        <dbReference type="ARBA" id="ARBA00007447"/>
    </source>
</evidence>
<keyword evidence="2" id="KW-0732">Signal</keyword>
<dbReference type="InterPro" id="IPR001461">
    <property type="entry name" value="Aspartic_peptidase_A1"/>
</dbReference>
<keyword evidence="4" id="KW-0645">Protease</keyword>